<evidence type="ECO:0000313" key="2">
    <source>
        <dbReference type="EMBL" id="TYC09795.1"/>
    </source>
</evidence>
<protein>
    <submittedName>
        <fullName evidence="2">Polyprenyl synthetase</fullName>
    </submittedName>
</protein>
<accession>A0A5D0TWT1</accession>
<keyword evidence="3" id="KW-1185">Reference proteome</keyword>
<feature type="region of interest" description="Disordered" evidence="1">
    <location>
        <begin position="73"/>
        <end position="92"/>
    </location>
</feature>
<dbReference type="EMBL" id="VSFF01000013">
    <property type="protein sequence ID" value="TYC09795.1"/>
    <property type="molecule type" value="Genomic_DNA"/>
</dbReference>
<dbReference type="Proteomes" id="UP000322634">
    <property type="component" value="Unassembled WGS sequence"/>
</dbReference>
<organism evidence="2 3">
    <name type="scientific">Actinomadura syzygii</name>
    <dbReference type="NCBI Taxonomy" id="1427538"/>
    <lineage>
        <taxon>Bacteria</taxon>
        <taxon>Bacillati</taxon>
        <taxon>Actinomycetota</taxon>
        <taxon>Actinomycetes</taxon>
        <taxon>Streptosporangiales</taxon>
        <taxon>Thermomonosporaceae</taxon>
        <taxon>Actinomadura</taxon>
    </lineage>
</organism>
<evidence type="ECO:0000313" key="3">
    <source>
        <dbReference type="Proteomes" id="UP000322634"/>
    </source>
</evidence>
<feature type="compositionally biased region" description="Low complexity" evidence="1">
    <location>
        <begin position="74"/>
        <end position="86"/>
    </location>
</feature>
<dbReference type="AlphaFoldDB" id="A0A5D0TWT1"/>
<gene>
    <name evidence="2" type="ORF">FXF65_32235</name>
</gene>
<comment type="caution">
    <text evidence="2">The sequence shown here is derived from an EMBL/GenBank/DDBJ whole genome shotgun (WGS) entry which is preliminary data.</text>
</comment>
<sequence length="92" mass="9805">MVRGEDSGAHDEVLHLAAGAADVVLGGMRGLVRRLPGLGDVRQELRARGELALRRNAPSPLAHMEVLARRVSERAAAPPQTARPAQLVRDDG</sequence>
<name>A0A5D0TWT1_9ACTN</name>
<reference evidence="2 3" key="1">
    <citation type="submission" date="2019-08" db="EMBL/GenBank/DDBJ databases">
        <title>Actinomadura sp. nov. CYP1-5 isolated from mountain soil.</title>
        <authorList>
            <person name="Songsumanus A."/>
            <person name="Kuncharoen N."/>
            <person name="Kudo T."/>
            <person name="Yuki M."/>
            <person name="Igarashi Y."/>
            <person name="Tanasupawat S."/>
        </authorList>
    </citation>
    <scope>NUCLEOTIDE SEQUENCE [LARGE SCALE GENOMIC DNA]</scope>
    <source>
        <strain evidence="2 3">GKU157</strain>
    </source>
</reference>
<evidence type="ECO:0000256" key="1">
    <source>
        <dbReference type="SAM" id="MobiDB-lite"/>
    </source>
</evidence>
<dbReference type="RefSeq" id="WP_148353845.1">
    <property type="nucleotide sequence ID" value="NZ_JBHSBF010000018.1"/>
</dbReference>
<proteinExistence type="predicted"/>